<accession>A0A3D3R809</accession>
<dbReference type="EMBL" id="DQAY01000081">
    <property type="protein sequence ID" value="HCO24147.1"/>
    <property type="molecule type" value="Genomic_DNA"/>
</dbReference>
<evidence type="ECO:0000313" key="1">
    <source>
        <dbReference type="EMBL" id="HCO24147.1"/>
    </source>
</evidence>
<protein>
    <submittedName>
        <fullName evidence="1">Uncharacterized protein</fullName>
    </submittedName>
</protein>
<proteinExistence type="predicted"/>
<gene>
    <name evidence="1" type="ORF">DIT97_14285</name>
</gene>
<reference evidence="1 2" key="1">
    <citation type="journal article" date="2018" name="Nat. Biotechnol.">
        <title>A standardized bacterial taxonomy based on genome phylogeny substantially revises the tree of life.</title>
        <authorList>
            <person name="Parks D.H."/>
            <person name="Chuvochina M."/>
            <person name="Waite D.W."/>
            <person name="Rinke C."/>
            <person name="Skarshewski A."/>
            <person name="Chaumeil P.A."/>
            <person name="Hugenholtz P."/>
        </authorList>
    </citation>
    <scope>NUCLEOTIDE SEQUENCE [LARGE SCALE GENOMIC DNA]</scope>
    <source>
        <strain evidence="1">UBA9375</strain>
    </source>
</reference>
<sequence length="308" mass="34292">MDSQATEVHVFDGSVIWTTAESDLDFEERIPSGEARRYLYSEPGRSHRIPFGRRQFVRRIEEAVREAGSGDLIAYDGFENLAGRLRRGRSGFGWNGGWEPAGRTRRSLAEIIDAPNDEVFGLSRADRRLLLLSGGDSLRRRFEKSIQLGSGQSIFVSILISRHASSNEDNSSTQIVLEPEAGSRRYMRRHSVSFGVTSKGEPFLNNAGKVSHVTIPLVEADTYLFVLKFDAEKKGGNAMLRIYSPDSTVDLNEPDTWSVASRSSDSIPDFKAIRITTGKSRDWEIDELKVGSSWSAVVAEAADIETDR</sequence>
<evidence type="ECO:0000313" key="2">
    <source>
        <dbReference type="Proteomes" id="UP000263642"/>
    </source>
</evidence>
<dbReference type="Proteomes" id="UP000263642">
    <property type="component" value="Unassembled WGS sequence"/>
</dbReference>
<dbReference type="AlphaFoldDB" id="A0A3D3R809"/>
<comment type="caution">
    <text evidence="1">The sequence shown here is derived from an EMBL/GenBank/DDBJ whole genome shotgun (WGS) entry which is preliminary data.</text>
</comment>
<name>A0A3D3R809_9PLAN</name>
<organism evidence="1 2">
    <name type="scientific">Gimesia maris</name>
    <dbReference type="NCBI Taxonomy" id="122"/>
    <lineage>
        <taxon>Bacteria</taxon>
        <taxon>Pseudomonadati</taxon>
        <taxon>Planctomycetota</taxon>
        <taxon>Planctomycetia</taxon>
        <taxon>Planctomycetales</taxon>
        <taxon>Planctomycetaceae</taxon>
        <taxon>Gimesia</taxon>
    </lineage>
</organism>